<proteinExistence type="predicted"/>
<dbReference type="WBParaSite" id="L893_g905.t1">
    <property type="protein sequence ID" value="L893_g905.t1"/>
    <property type="gene ID" value="L893_g905"/>
</dbReference>
<name>A0A1I8ATH2_9BILA</name>
<keyword evidence="1" id="KW-0812">Transmembrane</keyword>
<keyword evidence="2" id="KW-1185">Reference proteome</keyword>
<feature type="transmembrane region" description="Helical" evidence="1">
    <location>
        <begin position="263"/>
        <end position="285"/>
    </location>
</feature>
<dbReference type="Proteomes" id="UP000095287">
    <property type="component" value="Unplaced"/>
</dbReference>
<organism evidence="2 3">
    <name type="scientific">Steinernema glaseri</name>
    <dbReference type="NCBI Taxonomy" id="37863"/>
    <lineage>
        <taxon>Eukaryota</taxon>
        <taxon>Metazoa</taxon>
        <taxon>Ecdysozoa</taxon>
        <taxon>Nematoda</taxon>
        <taxon>Chromadorea</taxon>
        <taxon>Rhabditida</taxon>
        <taxon>Tylenchina</taxon>
        <taxon>Panagrolaimomorpha</taxon>
        <taxon>Strongyloidoidea</taxon>
        <taxon>Steinernematidae</taxon>
        <taxon>Steinernema</taxon>
    </lineage>
</organism>
<evidence type="ECO:0000313" key="3">
    <source>
        <dbReference type="WBParaSite" id="L893_g905.t1"/>
    </source>
</evidence>
<evidence type="ECO:0000313" key="2">
    <source>
        <dbReference type="Proteomes" id="UP000095287"/>
    </source>
</evidence>
<protein>
    <submittedName>
        <fullName evidence="3">Transmembrane protein</fullName>
    </submittedName>
</protein>
<feature type="transmembrane region" description="Helical" evidence="1">
    <location>
        <begin position="15"/>
        <end position="37"/>
    </location>
</feature>
<reference evidence="3" key="1">
    <citation type="submission" date="2016-11" db="UniProtKB">
        <authorList>
            <consortium name="WormBaseParasite"/>
        </authorList>
    </citation>
    <scope>IDENTIFICATION</scope>
</reference>
<keyword evidence="1" id="KW-1133">Transmembrane helix</keyword>
<keyword evidence="1" id="KW-0472">Membrane</keyword>
<dbReference type="AlphaFoldDB" id="A0A1I8ATH2"/>
<sequence>MPTSGLPSTERRHRAVAVGVATSLSLANFGLVCYFALLPAHGLSLPREEGEALDVVYQDRLEYNRYVETNLRKWASSGSTFVRWTEKSALRWKMKRYGERTGEASTLVARWEYGKSRYLPSSAKHVQSFTENTLKALAVERSHEILHFVKQLLGGGFCPSGVAPGLSVIEFRALEIIRWRNDSEGLFATSNDLWNRMKRDNTPGLSASCVDEVLQGSQFDYTLMESLYRSLYYEKQQTKAAVERCLPEDKRAPLQAVAEEARLPLGLGVFLTPLTTWWIMTRIMASHRKARRRARNASLGERLLSSASS</sequence>
<accession>A0A1I8ATH2</accession>
<evidence type="ECO:0000256" key="1">
    <source>
        <dbReference type="SAM" id="Phobius"/>
    </source>
</evidence>